<dbReference type="Gene3D" id="3.30.360.10">
    <property type="entry name" value="Dihydrodipicolinate Reductase, domain 2"/>
    <property type="match status" value="1"/>
</dbReference>
<name>A0A5S9MKY9_BACIA</name>
<evidence type="ECO:0000313" key="2">
    <source>
        <dbReference type="Proteomes" id="UP000464658"/>
    </source>
</evidence>
<dbReference type="EMBL" id="AP021906">
    <property type="protein sequence ID" value="BBP93342.1"/>
    <property type="molecule type" value="Genomic_DNA"/>
</dbReference>
<gene>
    <name evidence="1" type="ORF">BsIDN1_69600</name>
</gene>
<sequence>MNFALIQGEKGFIHEKNGANGCEEVLLHVDDRVISLNAQTNPNRLFYEAEAFQQIIEKKKNHAQCYAWLDESLSVMKVLDAARKDAGIVFPADQI</sequence>
<evidence type="ECO:0008006" key="3">
    <source>
        <dbReference type="Google" id="ProtNLM"/>
    </source>
</evidence>
<organism evidence="1 2">
    <name type="scientific">Bacillus safensis</name>
    <dbReference type="NCBI Taxonomy" id="561879"/>
    <lineage>
        <taxon>Bacteria</taxon>
        <taxon>Bacillati</taxon>
        <taxon>Bacillota</taxon>
        <taxon>Bacilli</taxon>
        <taxon>Bacillales</taxon>
        <taxon>Bacillaceae</taxon>
        <taxon>Bacillus</taxon>
    </lineage>
</organism>
<evidence type="ECO:0000313" key="1">
    <source>
        <dbReference type="EMBL" id="BBP93342.1"/>
    </source>
</evidence>
<dbReference type="Proteomes" id="UP000464658">
    <property type="component" value="Chromosome"/>
</dbReference>
<proteinExistence type="predicted"/>
<accession>A0A5S9MKY9</accession>
<dbReference type="AlphaFoldDB" id="A0A5S9MKY9"/>
<reference evidence="1 2" key="1">
    <citation type="submission" date="2019-12" db="EMBL/GenBank/DDBJ databases">
        <title>Full genome sequence of a Bacillus safensis strain isolated from commercially available natto in Indonesia.</title>
        <authorList>
            <person name="Yoshida M."/>
            <person name="Uomi M."/>
            <person name="Waturangi D."/>
            <person name="Ekaputri J.J."/>
            <person name="Setiamarga D.H.E."/>
        </authorList>
    </citation>
    <scope>NUCLEOTIDE SEQUENCE [LARGE SCALE GENOMIC DNA]</scope>
    <source>
        <strain evidence="1 2">IDN1</strain>
    </source>
</reference>
<protein>
    <recommendedName>
        <fullName evidence="3">Gfo/Idh/MocA-like oxidoreductase C-terminal domain-containing protein</fullName>
    </recommendedName>
</protein>